<dbReference type="InterPro" id="IPR036388">
    <property type="entry name" value="WH-like_DNA-bd_sf"/>
</dbReference>
<dbReference type="SMART" id="SM00347">
    <property type="entry name" value="HTH_MARR"/>
    <property type="match status" value="1"/>
</dbReference>
<sequence length="167" mass="19343">MDFEVGRSVVIRKKTSKVWRAADPKDPLFSANSSPFFHLARLVGLYQLRMDTHLKRIGMDMPRWRVLAILHEEDCAPMSRIAERAVFRISTTTKLIYRMESEGLTSTSVSEHDGRVTEVRLTDKGRDTFEGIRSVASLVFERAFHNCDDDEIKMLLKTSRKLYDNLY</sequence>
<keyword evidence="3" id="KW-1185">Reference proteome</keyword>
<dbReference type="AlphaFoldDB" id="A0A4Y3TRE1"/>
<dbReference type="Pfam" id="PF01047">
    <property type="entry name" value="MarR"/>
    <property type="match status" value="1"/>
</dbReference>
<proteinExistence type="predicted"/>
<dbReference type="InterPro" id="IPR000835">
    <property type="entry name" value="HTH_MarR-typ"/>
</dbReference>
<evidence type="ECO:0000259" key="1">
    <source>
        <dbReference type="PROSITE" id="PS50995"/>
    </source>
</evidence>
<dbReference type="STRING" id="104099.AD949_03935"/>
<evidence type="ECO:0000313" key="2">
    <source>
        <dbReference type="EMBL" id="GEB83580.1"/>
    </source>
</evidence>
<dbReference type="InterPro" id="IPR036390">
    <property type="entry name" value="WH_DNA-bd_sf"/>
</dbReference>
<dbReference type="Proteomes" id="UP000317617">
    <property type="component" value="Unassembled WGS sequence"/>
</dbReference>
<reference evidence="2 3" key="1">
    <citation type="submission" date="2019-06" db="EMBL/GenBank/DDBJ databases">
        <title>Whole genome shotgun sequence of Acetobacter orleanensis NBRC 13752.</title>
        <authorList>
            <person name="Hosoyama A."/>
            <person name="Uohara A."/>
            <person name="Ohji S."/>
            <person name="Ichikawa N."/>
        </authorList>
    </citation>
    <scope>NUCLEOTIDE SEQUENCE [LARGE SCALE GENOMIC DNA]</scope>
    <source>
        <strain evidence="2 3">NBRC 13752</strain>
    </source>
</reference>
<dbReference type="PANTHER" id="PTHR33164">
    <property type="entry name" value="TRANSCRIPTIONAL REGULATOR, MARR FAMILY"/>
    <property type="match status" value="1"/>
</dbReference>
<protein>
    <submittedName>
        <fullName evidence="2">MarR family transcriptional regulator</fullName>
    </submittedName>
</protein>
<organism evidence="2 3">
    <name type="scientific">Acetobacter orleanensis</name>
    <dbReference type="NCBI Taxonomy" id="104099"/>
    <lineage>
        <taxon>Bacteria</taxon>
        <taxon>Pseudomonadati</taxon>
        <taxon>Pseudomonadota</taxon>
        <taxon>Alphaproteobacteria</taxon>
        <taxon>Acetobacterales</taxon>
        <taxon>Acetobacteraceae</taxon>
        <taxon>Acetobacter</taxon>
    </lineage>
</organism>
<feature type="domain" description="HTH marR-type" evidence="1">
    <location>
        <begin position="32"/>
        <end position="164"/>
    </location>
</feature>
<accession>A0A4Y3TRE1</accession>
<dbReference type="GO" id="GO:0003700">
    <property type="term" value="F:DNA-binding transcription factor activity"/>
    <property type="evidence" value="ECO:0007669"/>
    <property type="project" value="InterPro"/>
</dbReference>
<gene>
    <name evidence="2" type="ORF">AOR01nite_20570</name>
</gene>
<dbReference type="Gene3D" id="1.10.10.10">
    <property type="entry name" value="Winged helix-like DNA-binding domain superfamily/Winged helix DNA-binding domain"/>
    <property type="match status" value="1"/>
</dbReference>
<dbReference type="EMBL" id="BJMU01000013">
    <property type="protein sequence ID" value="GEB83580.1"/>
    <property type="molecule type" value="Genomic_DNA"/>
</dbReference>
<name>A0A4Y3TRE1_9PROT</name>
<comment type="caution">
    <text evidence="2">The sequence shown here is derived from an EMBL/GenBank/DDBJ whole genome shotgun (WGS) entry which is preliminary data.</text>
</comment>
<dbReference type="PANTHER" id="PTHR33164:SF43">
    <property type="entry name" value="HTH-TYPE TRANSCRIPTIONAL REPRESSOR YETL"/>
    <property type="match status" value="1"/>
</dbReference>
<dbReference type="PROSITE" id="PS50995">
    <property type="entry name" value="HTH_MARR_2"/>
    <property type="match status" value="1"/>
</dbReference>
<evidence type="ECO:0000313" key="3">
    <source>
        <dbReference type="Proteomes" id="UP000317617"/>
    </source>
</evidence>
<dbReference type="GO" id="GO:0006950">
    <property type="term" value="P:response to stress"/>
    <property type="evidence" value="ECO:0007669"/>
    <property type="project" value="TreeGrafter"/>
</dbReference>
<dbReference type="SUPFAM" id="SSF46785">
    <property type="entry name" value="Winged helix' DNA-binding domain"/>
    <property type="match status" value="1"/>
</dbReference>
<dbReference type="InterPro" id="IPR039422">
    <property type="entry name" value="MarR/SlyA-like"/>
</dbReference>